<dbReference type="InterPro" id="IPR025660">
    <property type="entry name" value="Pept_his_AS"/>
</dbReference>
<dbReference type="InterPro" id="IPR025661">
    <property type="entry name" value="Pept_asp_AS"/>
</dbReference>
<dbReference type="GO" id="GO:0006508">
    <property type="term" value="P:proteolysis"/>
    <property type="evidence" value="ECO:0007669"/>
    <property type="project" value="UniProtKB-KW"/>
</dbReference>
<evidence type="ECO:0000259" key="9">
    <source>
        <dbReference type="SMART" id="SM00645"/>
    </source>
</evidence>
<dbReference type="GO" id="GO:0008234">
    <property type="term" value="F:cysteine-type peptidase activity"/>
    <property type="evidence" value="ECO:0007669"/>
    <property type="project" value="UniProtKB-KW"/>
</dbReference>
<dbReference type="FunCoup" id="A0A7N8XT69">
    <property type="interactions" value="205"/>
</dbReference>
<evidence type="ECO:0000256" key="7">
    <source>
        <dbReference type="SAM" id="Phobius"/>
    </source>
</evidence>
<dbReference type="PROSITE" id="PS00639">
    <property type="entry name" value="THIOL_PROTEASE_HIS"/>
    <property type="match status" value="1"/>
</dbReference>
<evidence type="ECO:0000256" key="2">
    <source>
        <dbReference type="ARBA" id="ARBA00022670"/>
    </source>
</evidence>
<dbReference type="Proteomes" id="UP000261640">
    <property type="component" value="Unplaced"/>
</dbReference>
<keyword evidence="5" id="KW-0865">Zymogen</keyword>
<dbReference type="InterPro" id="IPR013201">
    <property type="entry name" value="Prot_inhib_I29"/>
</dbReference>
<keyword evidence="7" id="KW-0812">Transmembrane</keyword>
<dbReference type="PANTHER" id="PTHR12411">
    <property type="entry name" value="CYSTEINE PROTEASE FAMILY C1-RELATED"/>
    <property type="match status" value="1"/>
</dbReference>
<evidence type="ECO:0000256" key="4">
    <source>
        <dbReference type="ARBA" id="ARBA00022807"/>
    </source>
</evidence>
<feature type="domain" description="Peptidase C1A papain C-terminal" evidence="9">
    <location>
        <begin position="160"/>
        <end position="374"/>
    </location>
</feature>
<comment type="similarity">
    <text evidence="1">Belongs to the peptidase C1 family.</text>
</comment>
<dbReference type="InParanoid" id="A0A7N8XT69"/>
<evidence type="ECO:0000256" key="3">
    <source>
        <dbReference type="ARBA" id="ARBA00022801"/>
    </source>
</evidence>
<keyword evidence="3" id="KW-0378">Hydrolase</keyword>
<accession>A0A7N8XT69</accession>
<dbReference type="InterPro" id="IPR038765">
    <property type="entry name" value="Papain-like_cys_pep_sf"/>
</dbReference>
<dbReference type="SUPFAM" id="SSF54001">
    <property type="entry name" value="Cysteine proteinases"/>
    <property type="match status" value="1"/>
</dbReference>
<dbReference type="CDD" id="cd02248">
    <property type="entry name" value="Peptidase_C1A"/>
    <property type="match status" value="1"/>
</dbReference>
<evidence type="ECO:0000256" key="8">
    <source>
        <dbReference type="SAM" id="SignalP"/>
    </source>
</evidence>
<dbReference type="GeneTree" id="ENSGT00940000155176"/>
<dbReference type="SMART" id="SM00645">
    <property type="entry name" value="Pept_C1"/>
    <property type="match status" value="1"/>
</dbReference>
<reference evidence="11" key="1">
    <citation type="submission" date="2025-08" db="UniProtKB">
        <authorList>
            <consortium name="Ensembl"/>
        </authorList>
    </citation>
    <scope>IDENTIFICATION</scope>
</reference>
<dbReference type="PROSITE" id="PS00640">
    <property type="entry name" value="THIOL_PROTEASE_ASN"/>
    <property type="match status" value="1"/>
</dbReference>
<dbReference type="InterPro" id="IPR013128">
    <property type="entry name" value="Peptidase_C1A"/>
</dbReference>
<dbReference type="AlphaFoldDB" id="A0A7N8XT69"/>
<evidence type="ECO:0000256" key="5">
    <source>
        <dbReference type="ARBA" id="ARBA00023145"/>
    </source>
</evidence>
<proteinExistence type="inferred from homology"/>
<keyword evidence="6" id="KW-1015">Disulfide bond</keyword>
<feature type="transmembrane region" description="Helical" evidence="7">
    <location>
        <begin position="35"/>
        <end position="64"/>
    </location>
</feature>
<dbReference type="FunFam" id="3.90.70.10:FF:000006">
    <property type="entry name" value="Cathepsin S"/>
    <property type="match status" value="1"/>
</dbReference>
<evidence type="ECO:0000313" key="12">
    <source>
        <dbReference type="Proteomes" id="UP000261640"/>
    </source>
</evidence>
<feature type="signal peptide" evidence="8">
    <location>
        <begin position="1"/>
        <end position="17"/>
    </location>
</feature>
<dbReference type="InterPro" id="IPR039417">
    <property type="entry name" value="Peptidase_C1A_papain-like"/>
</dbReference>
<dbReference type="InterPro" id="IPR000169">
    <property type="entry name" value="Pept_cys_AS"/>
</dbReference>
<dbReference type="Ensembl" id="ENSMAMT00000050022.1">
    <property type="protein sequence ID" value="ENSMAMP00000055523.1"/>
    <property type="gene ID" value="ENSMAMG00000025508.1"/>
</dbReference>
<reference evidence="11" key="2">
    <citation type="submission" date="2025-09" db="UniProtKB">
        <authorList>
            <consortium name="Ensembl"/>
        </authorList>
    </citation>
    <scope>IDENTIFICATION</scope>
</reference>
<dbReference type="Gene3D" id="3.90.70.10">
    <property type="entry name" value="Cysteine proteinases"/>
    <property type="match status" value="1"/>
</dbReference>
<feature type="domain" description="Cathepsin propeptide inhibitor" evidence="10">
    <location>
        <begin position="72"/>
        <end position="132"/>
    </location>
</feature>
<keyword evidence="2" id="KW-0645">Protease</keyword>
<dbReference type="InterPro" id="IPR000668">
    <property type="entry name" value="Peptidase_C1A_C"/>
</dbReference>
<evidence type="ECO:0000256" key="1">
    <source>
        <dbReference type="ARBA" id="ARBA00008455"/>
    </source>
</evidence>
<keyword evidence="7" id="KW-1133">Transmembrane helix</keyword>
<dbReference type="Pfam" id="PF08246">
    <property type="entry name" value="Inhibitor_I29"/>
    <property type="match status" value="1"/>
</dbReference>
<keyword evidence="8" id="KW-0732">Signal</keyword>
<dbReference type="PRINTS" id="PR00705">
    <property type="entry name" value="PAPAIN"/>
</dbReference>
<dbReference type="PROSITE" id="PS00139">
    <property type="entry name" value="THIOL_PROTEASE_CYS"/>
    <property type="match status" value="1"/>
</dbReference>
<keyword evidence="4" id="KW-0788">Thiol protease</keyword>
<evidence type="ECO:0000313" key="11">
    <source>
        <dbReference type="Ensembl" id="ENSMAMP00000055523.1"/>
    </source>
</evidence>
<dbReference type="SMART" id="SM00848">
    <property type="entry name" value="Inhibitor_I29"/>
    <property type="match status" value="1"/>
</dbReference>
<evidence type="ECO:0000256" key="6">
    <source>
        <dbReference type="ARBA" id="ARBA00023157"/>
    </source>
</evidence>
<sequence>MQTLCVWFLFMCFLCQADCCLGVLAPSHQRSGDILSFLVCVFTVMMLVNLLFVSHLCVVAAAMFESRLDAHWELWKKTHGKTYQNEVENMRRRELWEKNLMFITMHNLEASLGLHTYELGMNHMGDLTEEEVWQSFASLTPPTGIQRAPSPFAGASGAAVPDTMDWRDKGCVTSVKMQGACGSCWAFSAVGALEGQLAKKTQKLVNLSPQNLVDCSTKYGNMGCNGGYMHKAFQYVIDNHGIDSDVAYPYTGQDQQCHYDPSHRAANCSSYSFLPEGDEGALKQAIATIGPISVGIDARRPSFAFYRSGVYNDPTCTQNVNHAVLAVGYGTLNGQDYWLVKNSWGTSFGESGYIRMARNKNDMCGIALFACYPIM</sequence>
<dbReference type="Pfam" id="PF00112">
    <property type="entry name" value="Peptidase_C1"/>
    <property type="match status" value="1"/>
</dbReference>
<feature type="chain" id="PRO_5031436837" evidence="8">
    <location>
        <begin position="18"/>
        <end position="375"/>
    </location>
</feature>
<organism evidence="11 12">
    <name type="scientific">Mastacembelus armatus</name>
    <name type="common">zig-zag eel</name>
    <dbReference type="NCBI Taxonomy" id="205130"/>
    <lineage>
        <taxon>Eukaryota</taxon>
        <taxon>Metazoa</taxon>
        <taxon>Chordata</taxon>
        <taxon>Craniata</taxon>
        <taxon>Vertebrata</taxon>
        <taxon>Euteleostomi</taxon>
        <taxon>Actinopterygii</taxon>
        <taxon>Neopterygii</taxon>
        <taxon>Teleostei</taxon>
        <taxon>Neoteleostei</taxon>
        <taxon>Acanthomorphata</taxon>
        <taxon>Anabantaria</taxon>
        <taxon>Synbranchiformes</taxon>
        <taxon>Mastacembelidae</taxon>
        <taxon>Mastacembelus</taxon>
    </lineage>
</organism>
<evidence type="ECO:0000259" key="10">
    <source>
        <dbReference type="SMART" id="SM00848"/>
    </source>
</evidence>
<keyword evidence="7" id="KW-0472">Membrane</keyword>
<name>A0A7N8XT69_9TELE</name>
<keyword evidence="12" id="KW-1185">Reference proteome</keyword>
<protein>
    <submittedName>
        <fullName evidence="11">Cathepsin S, ortholog 2, tandem duplicate 2</fullName>
    </submittedName>
</protein>